<sequence length="521" mass="59749">MIRIQAPRRSSEAKVIEYNGKFGATSDLWRMWTRYMILILSYLITEIWMERQHLSQRDVDPGAGLTRNHTLLEGTRFKRVVFEGQYCRNFGCCEARDDDCVTQFYEAKALCYCDTFCERENSDCCPDYKSFCREEKEWPLHIKPWYPEGCHRDGQHYEEGSVIKENCNSCTCSGRQWKCSQRVCLVQPGLIEHINKGDYGWTAQNYSQFWGMTLEEGFRHRLGTLPPSPVLLSMHEVTASLPATTDLPEFFVASYKWPGWTHGPLDQKNCAASWAFSTASVAADRIAIQSKGQYTANLSPQNLISCCAKKRHGCSSGGIDRAWWYLRKRGLVSHACYPLFKDQNATNNGCAMASRSDGRGKRHATKPCPNSIEKSNRIYQCSPPYRVSSEETEIMKEIIQNGPVQAIMQVHEDFFNYKTGIYRHVTSPSGESEKYQKLRTHAVKLTGNMWDVTDDFNGTKEKVRPSLCSTEKGKVAEKPWIWQVGYTERSIRAERKILDCCQFLGKVVGRERLFPDSSRSK</sequence>
<gene>
    <name evidence="8" type="primary">TINAG</name>
</gene>
<dbReference type="InterPro" id="IPR000668">
    <property type="entry name" value="Peptidase_C1A_C"/>
</dbReference>
<dbReference type="FunFam" id="3.90.70.10:FF:000037">
    <property type="entry name" value="Tubulointerstitial nephritis antigen-like 1"/>
    <property type="match status" value="1"/>
</dbReference>
<dbReference type="GO" id="GO:0008234">
    <property type="term" value="F:cysteine-type peptidase activity"/>
    <property type="evidence" value="ECO:0007669"/>
    <property type="project" value="InterPro"/>
</dbReference>
<evidence type="ECO:0000256" key="1">
    <source>
        <dbReference type="ARBA" id="ARBA00004613"/>
    </source>
</evidence>
<dbReference type="RefSeq" id="XP_032319201.1">
    <property type="nucleotide sequence ID" value="XM_032463310.1"/>
</dbReference>
<dbReference type="GO" id="GO:0005576">
    <property type="term" value="C:extracellular region"/>
    <property type="evidence" value="ECO:0007669"/>
    <property type="project" value="UniProtKB-SubCell"/>
</dbReference>
<feature type="domain" description="SMB" evidence="6">
    <location>
        <begin position="89"/>
        <end position="137"/>
    </location>
</feature>
<dbReference type="SMART" id="SM00645">
    <property type="entry name" value="Pept_C1"/>
    <property type="match status" value="1"/>
</dbReference>
<dbReference type="PANTHER" id="PTHR12411">
    <property type="entry name" value="CYSTEINE PROTEASE FAMILY C1-RELATED"/>
    <property type="match status" value="1"/>
</dbReference>
<dbReference type="InterPro" id="IPR001212">
    <property type="entry name" value="Somatomedin_B_dom"/>
</dbReference>
<proteinExistence type="inferred from homology"/>
<evidence type="ECO:0000256" key="5">
    <source>
        <dbReference type="ARBA" id="ARBA00023180"/>
    </source>
</evidence>
<dbReference type="PROSITE" id="PS00524">
    <property type="entry name" value="SMB_1"/>
    <property type="match status" value="1"/>
</dbReference>
<evidence type="ECO:0000313" key="8">
    <source>
        <dbReference type="RefSeq" id="XP_032319201.1"/>
    </source>
</evidence>
<comment type="similarity">
    <text evidence="2">Belongs to the peptidase C1 family.</text>
</comment>
<evidence type="ECO:0000256" key="2">
    <source>
        <dbReference type="ARBA" id="ARBA00008455"/>
    </source>
</evidence>
<name>A0A8B8RMP3_CAMFR</name>
<evidence type="ECO:0000256" key="3">
    <source>
        <dbReference type="ARBA" id="ARBA00022525"/>
    </source>
</evidence>
<dbReference type="SUPFAM" id="SSF57603">
    <property type="entry name" value="FnI-like domain"/>
    <property type="match status" value="1"/>
</dbReference>
<evidence type="ECO:0000259" key="6">
    <source>
        <dbReference type="PROSITE" id="PS50958"/>
    </source>
</evidence>
<keyword evidence="3" id="KW-0964">Secreted</keyword>
<dbReference type="Gene3D" id="3.90.70.10">
    <property type="entry name" value="Cysteine proteinases"/>
    <property type="match status" value="1"/>
</dbReference>
<dbReference type="SMART" id="SM00201">
    <property type="entry name" value="SO"/>
    <property type="match status" value="1"/>
</dbReference>
<dbReference type="InterPro" id="IPR038765">
    <property type="entry name" value="Papain-like_cys_pep_sf"/>
</dbReference>
<dbReference type="AlphaFoldDB" id="A0A8B8RMP3"/>
<keyword evidence="7" id="KW-1185">Reference proteome</keyword>
<evidence type="ECO:0000313" key="7">
    <source>
        <dbReference type="Proteomes" id="UP000694856"/>
    </source>
</evidence>
<dbReference type="PROSITE" id="PS50958">
    <property type="entry name" value="SMB_2"/>
    <property type="match status" value="1"/>
</dbReference>
<dbReference type="CTD" id="27283"/>
<dbReference type="GeneID" id="102516702"/>
<dbReference type="GO" id="GO:0006508">
    <property type="term" value="P:proteolysis"/>
    <property type="evidence" value="ECO:0007669"/>
    <property type="project" value="InterPro"/>
</dbReference>
<dbReference type="SUPFAM" id="SSF54001">
    <property type="entry name" value="Cysteine proteinases"/>
    <property type="match status" value="1"/>
</dbReference>
<evidence type="ECO:0000256" key="4">
    <source>
        <dbReference type="ARBA" id="ARBA00023157"/>
    </source>
</evidence>
<comment type="subcellular location">
    <subcellularLocation>
        <location evidence="1">Secreted</location>
    </subcellularLocation>
</comment>
<reference evidence="8" key="1">
    <citation type="submission" date="2025-08" db="UniProtKB">
        <authorList>
            <consortium name="RefSeq"/>
        </authorList>
    </citation>
    <scope>IDENTIFICATION</scope>
    <source>
        <tissue evidence="8">Ear skin</tissue>
    </source>
</reference>
<dbReference type="Pfam" id="PF00112">
    <property type="entry name" value="Peptidase_C1"/>
    <property type="match status" value="1"/>
</dbReference>
<keyword evidence="5" id="KW-0325">Glycoprotein</keyword>
<protein>
    <submittedName>
        <fullName evidence="8">Tubulointerstitial nephritis antigen isoform X1</fullName>
    </submittedName>
</protein>
<dbReference type="Proteomes" id="UP000694856">
    <property type="component" value="Chromosome 20"/>
</dbReference>
<organism evidence="7 8">
    <name type="scientific">Camelus ferus</name>
    <name type="common">Wild bactrian camel</name>
    <name type="synonym">Camelus bactrianus ferus</name>
    <dbReference type="NCBI Taxonomy" id="419612"/>
    <lineage>
        <taxon>Eukaryota</taxon>
        <taxon>Metazoa</taxon>
        <taxon>Chordata</taxon>
        <taxon>Craniata</taxon>
        <taxon>Vertebrata</taxon>
        <taxon>Euteleostomi</taxon>
        <taxon>Mammalia</taxon>
        <taxon>Eutheria</taxon>
        <taxon>Laurasiatheria</taxon>
        <taxon>Artiodactyla</taxon>
        <taxon>Tylopoda</taxon>
        <taxon>Camelidae</taxon>
        <taxon>Camelus</taxon>
    </lineage>
</organism>
<keyword evidence="4" id="KW-1015">Disulfide bond</keyword>
<dbReference type="InterPro" id="IPR013128">
    <property type="entry name" value="Peptidase_C1A"/>
</dbReference>
<accession>A0A8B8RMP3</accession>